<evidence type="ECO:0000313" key="2">
    <source>
        <dbReference type="Proteomes" id="UP000663879"/>
    </source>
</evidence>
<evidence type="ECO:0000313" key="1">
    <source>
        <dbReference type="EMBL" id="CAF0767577.1"/>
    </source>
</evidence>
<keyword evidence="2" id="KW-1185">Reference proteome</keyword>
<dbReference type="OrthoDB" id="10067596at2759"/>
<sequence length="184" mass="21527">MIDSKTRMLIFATERNFQLLSDYQNWLCHGTFDAAPSIFLKLFTLHILKNRKNLPLVLENGLAVQYRDLTTNENPIRLYSKILASLAFVPPEDVEDAFVLAQNNAPKVLKKVNEYFETNYIGDKRKTKVPSRKSPRFRINWNCYERTKAGLPRINNNLERWHNGLQSNFWLDINLLKLLESISI</sequence>
<dbReference type="AlphaFoldDB" id="A0A813QH91"/>
<gene>
    <name evidence="1" type="ORF">OXX778_LOCUS4775</name>
</gene>
<dbReference type="Proteomes" id="UP000663879">
    <property type="component" value="Unassembled WGS sequence"/>
</dbReference>
<comment type="caution">
    <text evidence="1">The sequence shown here is derived from an EMBL/GenBank/DDBJ whole genome shotgun (WGS) entry which is preliminary data.</text>
</comment>
<proteinExistence type="predicted"/>
<name>A0A813QH91_9BILA</name>
<accession>A0A813QH91</accession>
<organism evidence="1 2">
    <name type="scientific">Brachionus calyciflorus</name>
    <dbReference type="NCBI Taxonomy" id="104777"/>
    <lineage>
        <taxon>Eukaryota</taxon>
        <taxon>Metazoa</taxon>
        <taxon>Spiralia</taxon>
        <taxon>Gnathifera</taxon>
        <taxon>Rotifera</taxon>
        <taxon>Eurotatoria</taxon>
        <taxon>Monogononta</taxon>
        <taxon>Pseudotrocha</taxon>
        <taxon>Ploima</taxon>
        <taxon>Brachionidae</taxon>
        <taxon>Brachionus</taxon>
    </lineage>
</organism>
<protein>
    <recommendedName>
        <fullName evidence="3">MULE transposase domain-containing protein</fullName>
    </recommendedName>
</protein>
<evidence type="ECO:0008006" key="3">
    <source>
        <dbReference type="Google" id="ProtNLM"/>
    </source>
</evidence>
<reference evidence="1" key="1">
    <citation type="submission" date="2021-02" db="EMBL/GenBank/DDBJ databases">
        <authorList>
            <person name="Nowell W R."/>
        </authorList>
    </citation>
    <scope>NUCLEOTIDE SEQUENCE</scope>
    <source>
        <strain evidence="1">Ploen Becks lab</strain>
    </source>
</reference>
<dbReference type="EMBL" id="CAJNOC010000486">
    <property type="protein sequence ID" value="CAF0767577.1"/>
    <property type="molecule type" value="Genomic_DNA"/>
</dbReference>